<sequence length="129" mass="13856">MSIHKTMFDTLSPTSGTQTTVTAQNINSVGRTPFLSLRSIAGSLASRKETQALKTSLSRNAPSPSTTPSYSAPSNRIRKSPPAALRRNLNDQNRQLSVAFRPSIIENCRLGGYLLSGQIACGTPECSFV</sequence>
<dbReference type="AlphaFoldDB" id="A0A0N4W350"/>
<accession>A0A0N4W350</accession>
<feature type="compositionally biased region" description="Low complexity" evidence="1">
    <location>
        <begin position="61"/>
        <end position="74"/>
    </location>
</feature>
<evidence type="ECO:0000313" key="2">
    <source>
        <dbReference type="WBParaSite" id="HPLM_0000420701-mRNA-1"/>
    </source>
</evidence>
<evidence type="ECO:0000256" key="1">
    <source>
        <dbReference type="SAM" id="MobiDB-lite"/>
    </source>
</evidence>
<reference evidence="2" key="1">
    <citation type="submission" date="2017-02" db="UniProtKB">
        <authorList>
            <consortium name="WormBaseParasite"/>
        </authorList>
    </citation>
    <scope>IDENTIFICATION</scope>
</reference>
<proteinExistence type="predicted"/>
<dbReference type="WBParaSite" id="HPLM_0000420701-mRNA-1">
    <property type="protein sequence ID" value="HPLM_0000420701-mRNA-1"/>
    <property type="gene ID" value="HPLM_0000420701"/>
</dbReference>
<organism evidence="2">
    <name type="scientific">Haemonchus placei</name>
    <name type="common">Barber's pole worm</name>
    <dbReference type="NCBI Taxonomy" id="6290"/>
    <lineage>
        <taxon>Eukaryota</taxon>
        <taxon>Metazoa</taxon>
        <taxon>Ecdysozoa</taxon>
        <taxon>Nematoda</taxon>
        <taxon>Chromadorea</taxon>
        <taxon>Rhabditida</taxon>
        <taxon>Rhabditina</taxon>
        <taxon>Rhabditomorpha</taxon>
        <taxon>Strongyloidea</taxon>
        <taxon>Trichostrongylidae</taxon>
        <taxon>Haemonchus</taxon>
    </lineage>
</organism>
<protein>
    <submittedName>
        <fullName evidence="2">Uncharacterized protein</fullName>
    </submittedName>
</protein>
<name>A0A0N4W350_HAEPC</name>
<feature type="region of interest" description="Disordered" evidence="1">
    <location>
        <begin position="51"/>
        <end position="90"/>
    </location>
</feature>